<gene>
    <name evidence="7" type="ORF">A3F55_02560</name>
</gene>
<dbReference type="SUPFAM" id="SSF48557">
    <property type="entry name" value="L-aspartase-like"/>
    <property type="match status" value="1"/>
</dbReference>
<dbReference type="InterPro" id="IPR024083">
    <property type="entry name" value="Fumarase/histidase_N"/>
</dbReference>
<dbReference type="Gene3D" id="1.20.200.10">
    <property type="entry name" value="Fumarase/aspartase (Central domain)"/>
    <property type="match status" value="1"/>
</dbReference>
<dbReference type="GO" id="GO:0004018">
    <property type="term" value="F:N6-(1,2-dicarboxyethyl)AMP AMP-lyase (fumarate-forming) activity"/>
    <property type="evidence" value="ECO:0007669"/>
    <property type="project" value="InterPro"/>
</dbReference>
<name>A0A1F4XSQ7_9BACT</name>
<evidence type="ECO:0000256" key="3">
    <source>
        <dbReference type="ARBA" id="ARBA00022755"/>
    </source>
</evidence>
<feature type="domain" description="Adenylosuccinate lyase PurB C-terminal" evidence="6">
    <location>
        <begin position="344"/>
        <end position="458"/>
    </location>
</feature>
<dbReference type="Pfam" id="PF00206">
    <property type="entry name" value="Lyase_1"/>
    <property type="match status" value="1"/>
</dbReference>
<dbReference type="InterPro" id="IPR020557">
    <property type="entry name" value="Fumarate_lyase_CS"/>
</dbReference>
<evidence type="ECO:0000313" key="8">
    <source>
        <dbReference type="Proteomes" id="UP000178091"/>
    </source>
</evidence>
<dbReference type="InterPro" id="IPR047136">
    <property type="entry name" value="PurB_bact"/>
</dbReference>
<evidence type="ECO:0000256" key="1">
    <source>
        <dbReference type="ARBA" id="ARBA00004706"/>
    </source>
</evidence>
<dbReference type="EMBL" id="MEWW01000010">
    <property type="protein sequence ID" value="OGC84752.1"/>
    <property type="molecule type" value="Genomic_DNA"/>
</dbReference>
<keyword evidence="3" id="KW-0658">Purine biosynthesis</keyword>
<protein>
    <submittedName>
        <fullName evidence="7">Adenylosuccinate lyase</fullName>
    </submittedName>
</protein>
<dbReference type="AlphaFoldDB" id="A0A1F4XSQ7"/>
<organism evidence="7 8">
    <name type="scientific">Candidatus Adlerbacteria bacterium RIFCSPHIGHO2_12_FULL_53_18</name>
    <dbReference type="NCBI Taxonomy" id="1797242"/>
    <lineage>
        <taxon>Bacteria</taxon>
        <taxon>Candidatus Adleribacteriota</taxon>
    </lineage>
</organism>
<comment type="caution">
    <text evidence="7">The sequence shown here is derived from an EMBL/GenBank/DDBJ whole genome shotgun (WGS) entry which is preliminary data.</text>
</comment>
<dbReference type="InterPro" id="IPR022761">
    <property type="entry name" value="Fumarate_lyase_N"/>
</dbReference>
<reference evidence="7 8" key="1">
    <citation type="journal article" date="2016" name="Nat. Commun.">
        <title>Thousands of microbial genomes shed light on interconnected biogeochemical processes in an aquifer system.</title>
        <authorList>
            <person name="Anantharaman K."/>
            <person name="Brown C.T."/>
            <person name="Hug L.A."/>
            <person name="Sharon I."/>
            <person name="Castelle C.J."/>
            <person name="Probst A.J."/>
            <person name="Thomas B.C."/>
            <person name="Singh A."/>
            <person name="Wilkins M.J."/>
            <person name="Karaoz U."/>
            <person name="Brodie E.L."/>
            <person name="Williams K.H."/>
            <person name="Hubbard S.S."/>
            <person name="Banfield J.F."/>
        </authorList>
    </citation>
    <scope>NUCLEOTIDE SEQUENCE [LARGE SCALE GENOMIC DNA]</scope>
</reference>
<dbReference type="PRINTS" id="PR00149">
    <property type="entry name" value="FUMRATELYASE"/>
</dbReference>
<proteinExistence type="predicted"/>
<dbReference type="Proteomes" id="UP000178091">
    <property type="component" value="Unassembled WGS sequence"/>
</dbReference>
<dbReference type="PANTHER" id="PTHR43411:SF1">
    <property type="entry name" value="ADENYLOSUCCINATE LYASE"/>
    <property type="match status" value="1"/>
</dbReference>
<evidence type="ECO:0000313" key="7">
    <source>
        <dbReference type="EMBL" id="OGC84752.1"/>
    </source>
</evidence>
<feature type="domain" description="Fumarate lyase N-terminal" evidence="5">
    <location>
        <begin position="64"/>
        <end position="325"/>
    </location>
</feature>
<dbReference type="Gene3D" id="1.10.40.30">
    <property type="entry name" value="Fumarase/aspartase (C-terminal domain)"/>
    <property type="match status" value="1"/>
</dbReference>
<dbReference type="NCBIfam" id="NF006764">
    <property type="entry name" value="PRK09285.1"/>
    <property type="match status" value="1"/>
</dbReference>
<dbReference type="InterPro" id="IPR008948">
    <property type="entry name" value="L-Aspartase-like"/>
</dbReference>
<dbReference type="GO" id="GO:0006188">
    <property type="term" value="P:IMP biosynthetic process"/>
    <property type="evidence" value="ECO:0007669"/>
    <property type="project" value="InterPro"/>
</dbReference>
<comment type="pathway">
    <text evidence="2">Purine metabolism; AMP biosynthesis via de novo pathway; AMP from IMP: step 2/2.</text>
</comment>
<evidence type="ECO:0000259" key="6">
    <source>
        <dbReference type="Pfam" id="PF08328"/>
    </source>
</evidence>
<dbReference type="PROSITE" id="PS00163">
    <property type="entry name" value="FUMARATE_LYASES"/>
    <property type="match status" value="1"/>
</dbReference>
<accession>A0A1F4XSQ7</accession>
<comment type="pathway">
    <text evidence="1">Purine metabolism; IMP biosynthesis via de novo pathway; 5-amino-1-(5-phospho-D-ribosyl)imidazole-4-carboxamide from 5-amino-1-(5-phospho-D-ribosyl)imidazole-4-carboxylate: step 2/2.</text>
</comment>
<evidence type="ECO:0000256" key="4">
    <source>
        <dbReference type="ARBA" id="ARBA00025012"/>
    </source>
</evidence>
<comment type="function">
    <text evidence="4">Catalyzes two reactions in de novo purine nucleotide biosynthesis. Catalyzes the breakdown of 5-aminoimidazole- (N-succinylocarboxamide) ribotide (SAICAR or 2-[5-amino-1-(5-phospho-beta-D-ribosyl)imidazole-4-carboxamido]succinate) to 5-aminoimidazole-4-carboxamide ribotide (AICAR or 5-amino-1-(5-phospho-beta-D-ribosyl)imidazole-4-carboxamide) and fumarate, and of adenylosuccinate (ADS or N(6)-(1,2-dicarboxyethyl)-AMP) to adenosine monophosphate (AMP) and fumarate.</text>
</comment>
<sequence length="470" mass="52773">MELNALTALSPVDGRYRRHIVDLVPHMSEYGLIRARLEVLIEYLITFSEHRDTPLRAFTPTEYKMLNEFKKVSVENAAIINKIETQGYKDIKATNHDVVAAIKYLRMVLQGTSLGDIVEWVHFGRTSEDVNNLAYALMLRRAASVLLAEVIAVRDALRSFALQYAALPMLGRTHGQPATPTTLGKEFNVFAERLTKHIFKLRQFELLVKCNGASGNYSADVKALPKVEWISFTYDFVLRLNKISAEERLLPFVVNEVTTQIEPHDTYAEFFGIFMRINTILIGLSQDVWRYISDDWLMQKTVEGEVGSSAMPQKVNPIDDENAEGNLGLSNAMLEFFCRKLPISRLQRDLSDSTVERAFGMALGHSLIGYKALLKGLGKISADQAKIITELENRPEVLAEAIQTILRREGVSGGYDLLKEETRGKPVSLASLHKRIDSLDIPEAVKEELRALKPSNFTGLAVALAARFTD</sequence>
<dbReference type="InterPro" id="IPR013539">
    <property type="entry name" value="PurB_C"/>
</dbReference>
<dbReference type="InterPro" id="IPR000362">
    <property type="entry name" value="Fumarate_lyase_fam"/>
</dbReference>
<evidence type="ECO:0000256" key="2">
    <source>
        <dbReference type="ARBA" id="ARBA00004734"/>
    </source>
</evidence>
<dbReference type="PANTHER" id="PTHR43411">
    <property type="entry name" value="ADENYLOSUCCINATE LYASE"/>
    <property type="match status" value="1"/>
</dbReference>
<dbReference type="Pfam" id="PF08328">
    <property type="entry name" value="ASL_C"/>
    <property type="match status" value="1"/>
</dbReference>
<evidence type="ECO:0000259" key="5">
    <source>
        <dbReference type="Pfam" id="PF00206"/>
    </source>
</evidence>
<dbReference type="Gene3D" id="1.10.275.10">
    <property type="entry name" value="Fumarase/aspartase (N-terminal domain)"/>
    <property type="match status" value="1"/>
</dbReference>
<keyword evidence="7" id="KW-0456">Lyase</keyword>